<sequence>MPIQSCIPVIPSADVENSLHFWVDGLGLRMDQAMRQDGRLVGCMVGNERVRFWLNRRAGAPRSPDDGEGIRLYWAPDDLPALRERLKALGYAVSDVAERDYGQTEFFVTDDDGHSHCFGVSTRRT</sequence>
<name>A0ABV9QX18_9GAMM</name>
<accession>A0ABV9QX18</accession>
<evidence type="ECO:0000313" key="3">
    <source>
        <dbReference type="Proteomes" id="UP001595886"/>
    </source>
</evidence>
<dbReference type="InterPro" id="IPR004360">
    <property type="entry name" value="Glyas_Fos-R_dOase_dom"/>
</dbReference>
<gene>
    <name evidence="2" type="ORF">ACFO6Q_07105</name>
</gene>
<dbReference type="PROSITE" id="PS51819">
    <property type="entry name" value="VOC"/>
    <property type="match status" value="1"/>
</dbReference>
<dbReference type="SUPFAM" id="SSF54593">
    <property type="entry name" value="Glyoxalase/Bleomycin resistance protein/Dihydroxybiphenyl dioxygenase"/>
    <property type="match status" value="1"/>
</dbReference>
<dbReference type="Gene3D" id="3.10.180.10">
    <property type="entry name" value="2,3-Dihydroxybiphenyl 1,2-Dioxygenase, domain 1"/>
    <property type="match status" value="1"/>
</dbReference>
<proteinExistence type="predicted"/>
<evidence type="ECO:0000313" key="2">
    <source>
        <dbReference type="EMBL" id="MFC4820084.1"/>
    </source>
</evidence>
<evidence type="ECO:0000259" key="1">
    <source>
        <dbReference type="PROSITE" id="PS51819"/>
    </source>
</evidence>
<dbReference type="InterPro" id="IPR037523">
    <property type="entry name" value="VOC_core"/>
</dbReference>
<dbReference type="InterPro" id="IPR029068">
    <property type="entry name" value="Glyas_Bleomycin-R_OHBP_Dase"/>
</dbReference>
<dbReference type="Pfam" id="PF00903">
    <property type="entry name" value="Glyoxalase"/>
    <property type="match status" value="1"/>
</dbReference>
<organism evidence="2 3">
    <name type="scientific">Dokdonella ginsengisoli</name>
    <dbReference type="NCBI Taxonomy" id="363846"/>
    <lineage>
        <taxon>Bacteria</taxon>
        <taxon>Pseudomonadati</taxon>
        <taxon>Pseudomonadota</taxon>
        <taxon>Gammaproteobacteria</taxon>
        <taxon>Lysobacterales</taxon>
        <taxon>Rhodanobacteraceae</taxon>
        <taxon>Dokdonella</taxon>
    </lineage>
</organism>
<dbReference type="RefSeq" id="WP_380019910.1">
    <property type="nucleotide sequence ID" value="NZ_JBHSHD010000006.1"/>
</dbReference>
<dbReference type="EMBL" id="JBHSHD010000006">
    <property type="protein sequence ID" value="MFC4820084.1"/>
    <property type="molecule type" value="Genomic_DNA"/>
</dbReference>
<dbReference type="Proteomes" id="UP001595886">
    <property type="component" value="Unassembled WGS sequence"/>
</dbReference>
<comment type="caution">
    <text evidence="2">The sequence shown here is derived from an EMBL/GenBank/DDBJ whole genome shotgun (WGS) entry which is preliminary data.</text>
</comment>
<keyword evidence="3" id="KW-1185">Reference proteome</keyword>
<reference evidence="3" key="1">
    <citation type="journal article" date="2019" name="Int. J. Syst. Evol. Microbiol.">
        <title>The Global Catalogue of Microorganisms (GCM) 10K type strain sequencing project: providing services to taxonomists for standard genome sequencing and annotation.</title>
        <authorList>
            <consortium name="The Broad Institute Genomics Platform"/>
            <consortium name="The Broad Institute Genome Sequencing Center for Infectious Disease"/>
            <person name="Wu L."/>
            <person name="Ma J."/>
        </authorList>
    </citation>
    <scope>NUCLEOTIDE SEQUENCE [LARGE SCALE GENOMIC DNA]</scope>
    <source>
        <strain evidence="3">CCUG 30340</strain>
    </source>
</reference>
<protein>
    <submittedName>
        <fullName evidence="2">VOC family protein</fullName>
    </submittedName>
</protein>
<feature type="domain" description="VOC" evidence="1">
    <location>
        <begin position="2"/>
        <end position="121"/>
    </location>
</feature>